<feature type="compositionally biased region" description="Polar residues" evidence="1">
    <location>
        <begin position="15"/>
        <end position="28"/>
    </location>
</feature>
<name>A0ABQ8ZGT7_9ROSI</name>
<dbReference type="PANTHER" id="PTHR31355:SF7">
    <property type="entry name" value="MICROTUBULE-ASSOCIATED PROTEIN TORTIFOLIA1"/>
    <property type="match status" value="1"/>
</dbReference>
<organism evidence="4 5">
    <name type="scientific">Salix suchowensis</name>
    <dbReference type="NCBI Taxonomy" id="1278906"/>
    <lineage>
        <taxon>Eukaryota</taxon>
        <taxon>Viridiplantae</taxon>
        <taxon>Streptophyta</taxon>
        <taxon>Embryophyta</taxon>
        <taxon>Tracheophyta</taxon>
        <taxon>Spermatophyta</taxon>
        <taxon>Magnoliopsida</taxon>
        <taxon>eudicotyledons</taxon>
        <taxon>Gunneridae</taxon>
        <taxon>Pentapetalae</taxon>
        <taxon>rosids</taxon>
        <taxon>fabids</taxon>
        <taxon>Malpighiales</taxon>
        <taxon>Salicaceae</taxon>
        <taxon>Saliceae</taxon>
        <taxon>Salix</taxon>
    </lineage>
</organism>
<dbReference type="PANTHER" id="PTHR31355">
    <property type="entry name" value="MICROTUBULE-ASSOCIATED PROTEIN TORTIFOLIA1"/>
    <property type="match status" value="1"/>
</dbReference>
<reference evidence="4" key="1">
    <citation type="submission" date="2022-10" db="EMBL/GenBank/DDBJ databases">
        <authorList>
            <person name="Hyden B.L."/>
            <person name="Feng K."/>
            <person name="Yates T."/>
            <person name="Jawdy S."/>
            <person name="Smart L.B."/>
            <person name="Muchero W."/>
        </authorList>
    </citation>
    <scope>NUCLEOTIDE SEQUENCE</scope>
    <source>
        <tissue evidence="4">Shoot tip</tissue>
    </source>
</reference>
<dbReference type="Pfam" id="PF24713">
    <property type="entry name" value="TOR1L1_C"/>
    <property type="match status" value="1"/>
</dbReference>
<dbReference type="Proteomes" id="UP001141253">
    <property type="component" value="Chromosome 16"/>
</dbReference>
<dbReference type="InterPro" id="IPR016024">
    <property type="entry name" value="ARM-type_fold"/>
</dbReference>
<dbReference type="InterPro" id="IPR057599">
    <property type="entry name" value="TORTIFOLIA1/TORL1-2_C"/>
</dbReference>
<feature type="compositionally biased region" description="Basic and acidic residues" evidence="1">
    <location>
        <begin position="490"/>
        <end position="523"/>
    </location>
</feature>
<evidence type="ECO:0000313" key="5">
    <source>
        <dbReference type="Proteomes" id="UP001141253"/>
    </source>
</evidence>
<keyword evidence="5" id="KW-1185">Reference proteome</keyword>
<dbReference type="Gene3D" id="1.25.10.10">
    <property type="entry name" value="Leucine-rich Repeat Variant"/>
    <property type="match status" value="3"/>
</dbReference>
<accession>A0ABQ8ZGT7</accession>
<feature type="region of interest" description="Disordered" evidence="1">
    <location>
        <begin position="596"/>
        <end position="627"/>
    </location>
</feature>
<feature type="domain" description="TORTIFOLIA1/SINE1-2 N-terminal" evidence="3">
    <location>
        <begin position="34"/>
        <end position="256"/>
    </location>
</feature>
<dbReference type="InterPro" id="IPR033337">
    <property type="entry name" value="TORTIFOLIA1/SINE1-2"/>
</dbReference>
<dbReference type="EMBL" id="JAPFFI010000027">
    <property type="protein sequence ID" value="KAJ6301080.1"/>
    <property type="molecule type" value="Genomic_DNA"/>
</dbReference>
<dbReference type="Pfam" id="PF24714">
    <property type="entry name" value="TOR1L1_N"/>
    <property type="match status" value="2"/>
</dbReference>
<proteinExistence type="predicted"/>
<feature type="region of interest" description="Disordered" evidence="1">
    <location>
        <begin position="1"/>
        <end position="28"/>
    </location>
</feature>
<feature type="domain" description="TORTIFOLIA1/SINE1-2 N-terminal" evidence="3">
    <location>
        <begin position="293"/>
        <end position="480"/>
    </location>
</feature>
<feature type="compositionally biased region" description="Polar residues" evidence="1">
    <location>
        <begin position="524"/>
        <end position="539"/>
    </location>
</feature>
<feature type="compositionally biased region" description="Basic and acidic residues" evidence="1">
    <location>
        <begin position="840"/>
        <end position="849"/>
    </location>
</feature>
<reference evidence="4" key="2">
    <citation type="journal article" date="2023" name="Int. J. Mol. Sci.">
        <title>De Novo Assembly and Annotation of 11 Diverse Shrub Willow (Salix) Genomes Reveals Novel Gene Organization in Sex-Linked Regions.</title>
        <authorList>
            <person name="Hyden B."/>
            <person name="Feng K."/>
            <person name="Yates T.B."/>
            <person name="Jawdy S."/>
            <person name="Cereghino C."/>
            <person name="Smart L.B."/>
            <person name="Muchero W."/>
        </authorList>
    </citation>
    <scope>NUCLEOTIDE SEQUENCE</scope>
    <source>
        <tissue evidence="4">Shoot tip</tissue>
    </source>
</reference>
<comment type="caution">
    <text evidence="4">The sequence shown here is derived from an EMBL/GenBank/DDBJ whole genome shotgun (WGS) entry which is preliminary data.</text>
</comment>
<protein>
    <recommendedName>
        <fullName evidence="6">TOG domain-containing protein</fullName>
    </recommendedName>
</protein>
<evidence type="ECO:0000256" key="1">
    <source>
        <dbReference type="SAM" id="MobiDB-lite"/>
    </source>
</evidence>
<evidence type="ECO:0008006" key="6">
    <source>
        <dbReference type="Google" id="ProtNLM"/>
    </source>
</evidence>
<dbReference type="InterPro" id="IPR057600">
    <property type="entry name" value="TORTIFOLIA1/SINE1-2_N"/>
</dbReference>
<sequence>MSSQVPKSTKPPKPQNLNQPTSRSSSLSTHLAMVELKQKIITSLSKLADRDTHQIALEELHTITQTISPEALPMLLNSHYDSLSETSNSKPSVKKESLHLLSLACQFHRDLTLPHLAKIISCVVKRLKDSDSSVREACRDAIGVLSGLYLKGNGGGGEGGGGGGGGDGNCAAPMVGLFVRPLFEAMGEQNKVVQSGAAMCMAKMVECAAAEGDDSGGNVPIGAFHKLCPRICKLLNGQNFQAKAALLGVVTSLSQVALEDLHSITQSLPPYAVPVLLNSLYQSSSDPTNKPIIKRRLRDSDSSVRTACCDSIGVLSGLYLKDRVGLFTEPLFDAMRAPNKGVQLGAAMCIVKMVECAQLDSILVGEFQKLCPRISRLLSCKNFLAKAELMGVVKSLSQVGAIAPQGLEPLLQNIHDCLGSTDWVTRKAAADALSAIALHSSCLIADGVANSTLTMLEACRFDKIKPVRDSMTEALQLWKKIAGKGEGVPDDQKSSSLDGERNEQAELSDKNLNPNDRRKDSSAKDASSGTSPTKDSALNSKGGGIPDKAVLILKKKTHALTDKDLNLEFFQKLEKRGSGDLPVEVVVPRRCLNASNLNNEEESEPNDSKSRGRPNCTGNSHSDDVHGAFNNKFRNIERGITGKDLRTKTFDDERININHRESSGSHAGFSKSDGQSEGSFINNKGNWLAIQRQLLQLERRQAHLMNMLQDFMGGSHNSMVTLENRVRGLERVVEDLAHDLTISSGRRGDNFAMGFEGSSNRPLGKYNGFSDYSSTKYNGRAPLGERFSQSDVTASGMRGRGGAHRRSDTSDAWDFPTYGASRNGQAVSRRAPGSGSLDVRSPKSEHESDQVGSRRAWDKGVGPVRHGEGPSARCVWQASKDEATLEAIRVAGEDIGLARTTRVTIPAEAMGDDNVGQERDPIWTSWSNAMDALKKGDMDTAYAEVVSTGDDLLLVKLMDRSGPVVDQLSNETACEVLNATVQFLMEPNLLDICLSWIQQLAEIVLENGSQVFGIPMELKKDILLNLHEASTSMEPPEDWEGAAPDQLLLQLASAWGIEIQQFERASVHVLTMDRKIGRPSKQGSKLPCLFMAKTVQLHHQVQQFDVNVAILRMAPEAKWSPGLGLPRHRTMRE</sequence>
<feature type="domain" description="TORTIFOLIA1/TORL1-2 C-terminal" evidence="2">
    <location>
        <begin position="922"/>
        <end position="1055"/>
    </location>
</feature>
<dbReference type="SUPFAM" id="SSF48371">
    <property type="entry name" value="ARM repeat"/>
    <property type="match status" value="1"/>
</dbReference>
<evidence type="ECO:0000259" key="2">
    <source>
        <dbReference type="Pfam" id="PF24713"/>
    </source>
</evidence>
<gene>
    <name evidence="4" type="ORF">OIU77_015397</name>
</gene>
<feature type="region of interest" description="Disordered" evidence="1">
    <location>
        <begin position="780"/>
        <end position="871"/>
    </location>
</feature>
<feature type="region of interest" description="Disordered" evidence="1">
    <location>
        <begin position="486"/>
        <end position="545"/>
    </location>
</feature>
<evidence type="ECO:0000313" key="4">
    <source>
        <dbReference type="EMBL" id="KAJ6301080.1"/>
    </source>
</evidence>
<dbReference type="InterPro" id="IPR011989">
    <property type="entry name" value="ARM-like"/>
</dbReference>
<evidence type="ECO:0000259" key="3">
    <source>
        <dbReference type="Pfam" id="PF24714"/>
    </source>
</evidence>